<gene>
    <name evidence="20" type="primary">recQ_2</name>
    <name evidence="20" type="ORF">SPMU_17790</name>
</gene>
<dbReference type="SMART" id="SM00956">
    <property type="entry name" value="RQC"/>
    <property type="match status" value="1"/>
</dbReference>
<keyword evidence="8 20" id="KW-0347">Helicase</keyword>
<evidence type="ECO:0000256" key="8">
    <source>
        <dbReference type="ARBA" id="ARBA00022806"/>
    </source>
</evidence>
<dbReference type="PROSITE" id="PS51192">
    <property type="entry name" value="HELICASE_ATP_BIND_1"/>
    <property type="match status" value="1"/>
</dbReference>
<dbReference type="Gene3D" id="1.10.150.80">
    <property type="entry name" value="HRDC domain"/>
    <property type="match status" value="1"/>
</dbReference>
<dbReference type="InterPro" id="IPR044876">
    <property type="entry name" value="HRDC_dom_sf"/>
</dbReference>
<dbReference type="InterPro" id="IPR006293">
    <property type="entry name" value="DNA_helicase_ATP-dep_RecQ_bac"/>
</dbReference>
<dbReference type="SMART" id="SM00487">
    <property type="entry name" value="DEXDc"/>
    <property type="match status" value="1"/>
</dbReference>
<organism evidence="20 21">
    <name type="scientific">Sphingomonas mucosissima</name>
    <dbReference type="NCBI Taxonomy" id="370959"/>
    <lineage>
        <taxon>Bacteria</taxon>
        <taxon>Pseudomonadati</taxon>
        <taxon>Pseudomonadota</taxon>
        <taxon>Alphaproteobacteria</taxon>
        <taxon>Sphingomonadales</taxon>
        <taxon>Sphingomonadaceae</taxon>
        <taxon>Sphingomonas</taxon>
    </lineage>
</organism>
<dbReference type="GO" id="GO:0009378">
    <property type="term" value="F:four-way junction helicase activity"/>
    <property type="evidence" value="ECO:0007669"/>
    <property type="project" value="TreeGrafter"/>
</dbReference>
<dbReference type="Gene3D" id="1.10.10.10">
    <property type="entry name" value="Winged helix-like DNA-binding domain superfamily/Winged helix DNA-binding domain"/>
    <property type="match status" value="1"/>
</dbReference>
<dbReference type="GO" id="GO:0009432">
    <property type="term" value="P:SOS response"/>
    <property type="evidence" value="ECO:0007669"/>
    <property type="project" value="UniProtKB-UniRule"/>
</dbReference>
<keyword evidence="7 20" id="KW-0378">Hydrolase</keyword>
<dbReference type="Proteomes" id="UP000197783">
    <property type="component" value="Unassembled WGS sequence"/>
</dbReference>
<dbReference type="NCBIfam" id="TIGR01389">
    <property type="entry name" value="recQ"/>
    <property type="match status" value="1"/>
</dbReference>
<dbReference type="GO" id="GO:0043138">
    <property type="term" value="F:3'-5' DNA helicase activity"/>
    <property type="evidence" value="ECO:0007669"/>
    <property type="project" value="UniProtKB-EC"/>
</dbReference>
<evidence type="ECO:0000256" key="6">
    <source>
        <dbReference type="ARBA" id="ARBA00022763"/>
    </source>
</evidence>
<keyword evidence="9" id="KW-0862">Zinc</keyword>
<dbReference type="RefSeq" id="WP_088333486.1">
    <property type="nucleotide sequence ID" value="NZ_NBBJ01000002.1"/>
</dbReference>
<evidence type="ECO:0000256" key="9">
    <source>
        <dbReference type="ARBA" id="ARBA00022833"/>
    </source>
</evidence>
<evidence type="ECO:0000313" key="21">
    <source>
        <dbReference type="Proteomes" id="UP000197783"/>
    </source>
</evidence>
<dbReference type="NCBIfam" id="TIGR00614">
    <property type="entry name" value="recQ_fam"/>
    <property type="match status" value="1"/>
</dbReference>
<dbReference type="Pfam" id="PF00570">
    <property type="entry name" value="HRDC"/>
    <property type="match status" value="1"/>
</dbReference>
<comment type="caution">
    <text evidence="20">The sequence shown here is derived from an EMBL/GenBank/DDBJ whole genome shotgun (WGS) entry which is preliminary data.</text>
</comment>
<dbReference type="GO" id="GO:0003677">
    <property type="term" value="F:DNA binding"/>
    <property type="evidence" value="ECO:0007669"/>
    <property type="project" value="UniProtKB-KW"/>
</dbReference>
<evidence type="ECO:0000256" key="15">
    <source>
        <dbReference type="ARBA" id="ARBA00034617"/>
    </source>
</evidence>
<dbReference type="SUPFAM" id="SSF46785">
    <property type="entry name" value="Winged helix' DNA-binding domain"/>
    <property type="match status" value="1"/>
</dbReference>
<dbReference type="Pfam" id="PF00270">
    <property type="entry name" value="DEAD"/>
    <property type="match status" value="1"/>
</dbReference>
<sequence>MPADPVPVLQKLFGFPDFRGVQRQVVDRVLAGQSTLAVMPTGAGKSLTYQLPATMLDGTCIVVSPLIALMHDQLRAAEAVGIRAATLTSVDENKAETRGRFLDGALDLLYVAPERASTADFRDLLDRGRVALFAIDEAHCVSEWGHDFRPDYRLLRPLLDRYEDVPRLALTATADEHTRADILEQLGIGTDGMIVAGFDRPNIRYSISTRDNTTRQIADLIRETPGPGIVYAQTRAGTEKLAEALRTATGRPVRAYHAGLDPEVRRRNQAKFVESEDMVIVATVAFGMGIDKPDVRFVAHAGLPKSIEAYYQETGRAGRDGDPSVAHLFWGAEDFARARQRIAEVDPQRQPGERARLNALGALVETAGCRRRILLAHFGEDPPAQCGNCDNCLSPPAAIDATETARKYLSAVFRTGQSFGSTYIEEVLTGKSSERSLMNGHEALSVWNIVDGDERALLKPVGRALLLRDALRTNPHGGLEFGPGARALIKGEDTLSLVVPPKRERRRRGGDATPNPLGDALFEALRTRRRELAQEGGVPPYVIFHDSVLREMAARRPTSLSAMAHLTGVGQRKLDAYGEAFLRVIREN</sequence>
<comment type="cofactor">
    <cofactor evidence="1">
        <name>Mg(2+)</name>
        <dbReference type="ChEBI" id="CHEBI:18420"/>
    </cofactor>
</comment>
<keyword evidence="11" id="KW-0238">DNA-binding</keyword>
<dbReference type="SMART" id="SM00490">
    <property type="entry name" value="HELICc"/>
    <property type="match status" value="1"/>
</dbReference>
<keyword evidence="5" id="KW-0547">Nucleotide-binding</keyword>
<reference evidence="20 21" key="1">
    <citation type="submission" date="2017-03" db="EMBL/GenBank/DDBJ databases">
        <title>Genome sequence of Sphingomonas mucosissima DSM 17494.</title>
        <authorList>
            <person name="Poehlein A."/>
            <person name="Wuebbeler J.H."/>
            <person name="Steinbuechel A."/>
            <person name="Daniel R."/>
        </authorList>
    </citation>
    <scope>NUCLEOTIDE SEQUENCE [LARGE SCALE GENOMIC DNA]</scope>
    <source>
        <strain evidence="20 21">DSM 17494</strain>
    </source>
</reference>
<accession>A0A245ZM20</accession>
<dbReference type="InterPro" id="IPR036388">
    <property type="entry name" value="WH-like_DNA-bd_sf"/>
</dbReference>
<dbReference type="InterPro" id="IPR004589">
    <property type="entry name" value="DNA_helicase_ATP-dep_RecQ"/>
</dbReference>
<keyword evidence="10" id="KW-0067">ATP-binding</keyword>
<evidence type="ECO:0000256" key="5">
    <source>
        <dbReference type="ARBA" id="ARBA00022741"/>
    </source>
</evidence>
<evidence type="ECO:0000256" key="3">
    <source>
        <dbReference type="ARBA" id="ARBA00005446"/>
    </source>
</evidence>
<dbReference type="InterPro" id="IPR027417">
    <property type="entry name" value="P-loop_NTPase"/>
</dbReference>
<evidence type="ECO:0000256" key="12">
    <source>
        <dbReference type="ARBA" id="ARBA00023172"/>
    </source>
</evidence>
<dbReference type="Gene3D" id="3.40.50.300">
    <property type="entry name" value="P-loop containing nucleotide triphosphate hydrolases"/>
    <property type="match status" value="2"/>
</dbReference>
<proteinExistence type="inferred from homology"/>
<keyword evidence="12" id="KW-0233">DNA recombination</keyword>
<keyword evidence="14" id="KW-0413">Isomerase</keyword>
<name>A0A245ZM20_9SPHN</name>
<evidence type="ECO:0000256" key="11">
    <source>
        <dbReference type="ARBA" id="ARBA00023125"/>
    </source>
</evidence>
<dbReference type="PROSITE" id="PS51194">
    <property type="entry name" value="HELICASE_CTER"/>
    <property type="match status" value="1"/>
</dbReference>
<feature type="domain" description="Helicase C-terminal" evidence="19">
    <location>
        <begin position="216"/>
        <end position="361"/>
    </location>
</feature>
<dbReference type="SMART" id="SM00341">
    <property type="entry name" value="HRDC"/>
    <property type="match status" value="1"/>
</dbReference>
<dbReference type="GO" id="GO:0005524">
    <property type="term" value="F:ATP binding"/>
    <property type="evidence" value="ECO:0007669"/>
    <property type="project" value="UniProtKB-KW"/>
</dbReference>
<evidence type="ECO:0000256" key="16">
    <source>
        <dbReference type="NCBIfam" id="TIGR01389"/>
    </source>
</evidence>
<dbReference type="InterPro" id="IPR011545">
    <property type="entry name" value="DEAD/DEAH_box_helicase_dom"/>
</dbReference>
<feature type="domain" description="Helicase ATP-binding" evidence="18">
    <location>
        <begin position="26"/>
        <end position="192"/>
    </location>
</feature>
<dbReference type="EC" id="5.6.2.4" evidence="16"/>
<dbReference type="OrthoDB" id="9760034at2"/>
<dbReference type="InterPro" id="IPR002121">
    <property type="entry name" value="HRDC_dom"/>
</dbReference>
<dbReference type="CDD" id="cd17920">
    <property type="entry name" value="DEXHc_RecQ"/>
    <property type="match status" value="1"/>
</dbReference>
<evidence type="ECO:0000256" key="13">
    <source>
        <dbReference type="ARBA" id="ARBA00023204"/>
    </source>
</evidence>
<dbReference type="GO" id="GO:0006260">
    <property type="term" value="P:DNA replication"/>
    <property type="evidence" value="ECO:0007669"/>
    <property type="project" value="InterPro"/>
</dbReference>
<dbReference type="InterPro" id="IPR018982">
    <property type="entry name" value="RQC_domain"/>
</dbReference>
<evidence type="ECO:0000259" key="18">
    <source>
        <dbReference type="PROSITE" id="PS51192"/>
    </source>
</evidence>
<dbReference type="GO" id="GO:0043590">
    <property type="term" value="C:bacterial nucleoid"/>
    <property type="evidence" value="ECO:0007669"/>
    <property type="project" value="TreeGrafter"/>
</dbReference>
<dbReference type="PROSITE" id="PS50967">
    <property type="entry name" value="HRDC"/>
    <property type="match status" value="1"/>
</dbReference>
<dbReference type="InterPro" id="IPR014001">
    <property type="entry name" value="Helicase_ATP-bd"/>
</dbReference>
<dbReference type="Pfam" id="PF16124">
    <property type="entry name" value="RecQ_Zn_bind"/>
    <property type="match status" value="1"/>
</dbReference>
<dbReference type="GO" id="GO:0046872">
    <property type="term" value="F:metal ion binding"/>
    <property type="evidence" value="ECO:0007669"/>
    <property type="project" value="UniProtKB-KW"/>
</dbReference>
<protein>
    <recommendedName>
        <fullName evidence="16">DNA helicase RecQ</fullName>
        <ecNumber evidence="16">5.6.2.4</ecNumber>
    </recommendedName>
</protein>
<evidence type="ECO:0000256" key="10">
    <source>
        <dbReference type="ARBA" id="ARBA00022840"/>
    </source>
</evidence>
<feature type="domain" description="HRDC" evidence="17">
    <location>
        <begin position="515"/>
        <end position="588"/>
    </location>
</feature>
<evidence type="ECO:0000256" key="4">
    <source>
        <dbReference type="ARBA" id="ARBA00022723"/>
    </source>
</evidence>
<comment type="cofactor">
    <cofactor evidence="2">
        <name>Zn(2+)</name>
        <dbReference type="ChEBI" id="CHEBI:29105"/>
    </cofactor>
</comment>
<keyword evidence="13" id="KW-0234">DNA repair</keyword>
<comment type="similarity">
    <text evidence="3">Belongs to the helicase family. RecQ subfamily.</text>
</comment>
<evidence type="ECO:0000259" key="19">
    <source>
        <dbReference type="PROSITE" id="PS51194"/>
    </source>
</evidence>
<dbReference type="EMBL" id="NBBJ01000002">
    <property type="protein sequence ID" value="OWK30790.1"/>
    <property type="molecule type" value="Genomic_DNA"/>
</dbReference>
<dbReference type="FunFam" id="3.40.50.300:FF:001389">
    <property type="entry name" value="ATP-dependent DNA helicase RecQ"/>
    <property type="match status" value="1"/>
</dbReference>
<dbReference type="Pfam" id="PF00271">
    <property type="entry name" value="Helicase_C"/>
    <property type="match status" value="1"/>
</dbReference>
<evidence type="ECO:0000256" key="1">
    <source>
        <dbReference type="ARBA" id="ARBA00001946"/>
    </source>
</evidence>
<evidence type="ECO:0000256" key="7">
    <source>
        <dbReference type="ARBA" id="ARBA00022801"/>
    </source>
</evidence>
<comment type="catalytic activity">
    <reaction evidence="15">
        <text>Couples ATP hydrolysis with the unwinding of duplex DNA by translocating in the 3'-5' direction.</text>
        <dbReference type="EC" id="5.6.2.4"/>
    </reaction>
</comment>
<dbReference type="GO" id="GO:0030894">
    <property type="term" value="C:replisome"/>
    <property type="evidence" value="ECO:0007669"/>
    <property type="project" value="TreeGrafter"/>
</dbReference>
<dbReference type="InterPro" id="IPR001650">
    <property type="entry name" value="Helicase_C-like"/>
</dbReference>
<dbReference type="SUPFAM" id="SSF52540">
    <property type="entry name" value="P-loop containing nucleoside triphosphate hydrolases"/>
    <property type="match status" value="1"/>
</dbReference>
<keyword evidence="6" id="KW-0227">DNA damage</keyword>
<dbReference type="GO" id="GO:0016787">
    <property type="term" value="F:hydrolase activity"/>
    <property type="evidence" value="ECO:0007669"/>
    <property type="project" value="UniProtKB-KW"/>
</dbReference>
<dbReference type="InterPro" id="IPR010997">
    <property type="entry name" value="HRDC-like_sf"/>
</dbReference>
<keyword evidence="21" id="KW-1185">Reference proteome</keyword>
<evidence type="ECO:0000256" key="2">
    <source>
        <dbReference type="ARBA" id="ARBA00001947"/>
    </source>
</evidence>
<dbReference type="SUPFAM" id="SSF47819">
    <property type="entry name" value="HRDC-like"/>
    <property type="match status" value="1"/>
</dbReference>
<evidence type="ECO:0000256" key="14">
    <source>
        <dbReference type="ARBA" id="ARBA00023235"/>
    </source>
</evidence>
<evidence type="ECO:0000259" key="17">
    <source>
        <dbReference type="PROSITE" id="PS50967"/>
    </source>
</evidence>
<dbReference type="InterPro" id="IPR036390">
    <property type="entry name" value="WH_DNA-bd_sf"/>
</dbReference>
<keyword evidence="4" id="KW-0479">Metal-binding</keyword>
<dbReference type="PANTHER" id="PTHR13710:SF105">
    <property type="entry name" value="ATP-DEPENDENT DNA HELICASE Q1"/>
    <property type="match status" value="1"/>
</dbReference>
<dbReference type="PANTHER" id="PTHR13710">
    <property type="entry name" value="DNA HELICASE RECQ FAMILY MEMBER"/>
    <property type="match status" value="1"/>
</dbReference>
<dbReference type="GO" id="GO:0005737">
    <property type="term" value="C:cytoplasm"/>
    <property type="evidence" value="ECO:0007669"/>
    <property type="project" value="TreeGrafter"/>
</dbReference>
<evidence type="ECO:0000313" key="20">
    <source>
        <dbReference type="EMBL" id="OWK30790.1"/>
    </source>
</evidence>
<dbReference type="InterPro" id="IPR032284">
    <property type="entry name" value="RecQ_Zn-bd"/>
</dbReference>
<dbReference type="GO" id="GO:0006281">
    <property type="term" value="P:DNA repair"/>
    <property type="evidence" value="ECO:0007669"/>
    <property type="project" value="UniProtKB-KW"/>
</dbReference>
<dbReference type="AlphaFoldDB" id="A0A245ZM20"/>
<dbReference type="Pfam" id="PF09382">
    <property type="entry name" value="RQC"/>
    <property type="match status" value="1"/>
</dbReference>
<dbReference type="GO" id="GO:0006310">
    <property type="term" value="P:DNA recombination"/>
    <property type="evidence" value="ECO:0007669"/>
    <property type="project" value="UniProtKB-UniRule"/>
</dbReference>